<keyword evidence="2 6" id="KW-0812">Transmembrane</keyword>
<evidence type="ECO:0000313" key="7">
    <source>
        <dbReference type="EMBL" id="QSG01836.1"/>
    </source>
</evidence>
<evidence type="ECO:0000256" key="1">
    <source>
        <dbReference type="ARBA" id="ARBA00004141"/>
    </source>
</evidence>
<evidence type="ECO:0000313" key="8">
    <source>
        <dbReference type="Proteomes" id="UP000663586"/>
    </source>
</evidence>
<keyword evidence="8" id="KW-1185">Reference proteome</keyword>
<comment type="subcellular location">
    <subcellularLocation>
        <location evidence="1">Membrane</location>
        <topology evidence="1">Multi-pass membrane protein</topology>
    </subcellularLocation>
</comment>
<dbReference type="Proteomes" id="UP000663586">
    <property type="component" value="Chromosome"/>
</dbReference>
<dbReference type="GO" id="GO:0015499">
    <property type="term" value="F:formate transmembrane transporter activity"/>
    <property type="evidence" value="ECO:0007669"/>
    <property type="project" value="TreeGrafter"/>
</dbReference>
<evidence type="ECO:0000256" key="3">
    <source>
        <dbReference type="ARBA" id="ARBA00022989"/>
    </source>
</evidence>
<feature type="transmembrane region" description="Helical" evidence="6">
    <location>
        <begin position="129"/>
        <end position="156"/>
    </location>
</feature>
<sequence length="314" mass="34221">MPSTQEQTEETDTLSRRGRKDVSQQENLFRNRLSTDEIYERVLIEADEEIGRCNRELFFSGVAAGFAITITVLIYASMTAAAGDTPLIGALLYPIGFIYIILGNYQLYTENTLPPVALILDRLAGVPAMLRMWGVVLIGNLAGGTVGALLLAYGGVLDPTAATTLTGIAMTGIETPWFDLFFKAVFAGLIVAGVVWLDFGVRSATARFLLVYIAFLTIPLGGLFHVVVASTEVMYLVFLGEIAFLNGVLNFALPVLLGNTIGGVVLVTTINYYQTSHELHEISDKLSVSDWLFTTKTALDPETLQERLESKISH</sequence>
<reference evidence="7" key="1">
    <citation type="submission" date="2020-11" db="EMBL/GenBank/DDBJ databases">
        <title>Carbohydrate-dependent, anaerobic sulfur respiration: A novel catabolism in halophilic archaea.</title>
        <authorList>
            <person name="Sorokin D.Y."/>
            <person name="Messina E."/>
            <person name="Smedile F."/>
            <person name="La Cono V."/>
            <person name="Hallsworth J.E."/>
            <person name="Yakimov M.M."/>
        </authorList>
    </citation>
    <scope>NUCLEOTIDE SEQUENCE</scope>
    <source>
        <strain evidence="7">AArc-S</strain>
    </source>
</reference>
<gene>
    <name evidence="7" type="primary">focA</name>
    <name evidence="7" type="ORF">AArcS_0609</name>
</gene>
<dbReference type="RefSeq" id="WP_238478943.1">
    <property type="nucleotide sequence ID" value="NZ_CP064786.1"/>
</dbReference>
<dbReference type="InterPro" id="IPR000292">
    <property type="entry name" value="For/NO2_transpt"/>
</dbReference>
<dbReference type="Pfam" id="PF01226">
    <property type="entry name" value="Form_Nir_trans"/>
    <property type="match status" value="1"/>
</dbReference>
<feature type="transmembrane region" description="Helical" evidence="6">
    <location>
        <begin position="90"/>
        <end position="108"/>
    </location>
</feature>
<keyword evidence="4 6" id="KW-0472">Membrane</keyword>
<evidence type="ECO:0000256" key="6">
    <source>
        <dbReference type="SAM" id="Phobius"/>
    </source>
</evidence>
<name>A0A897MUG4_9EURY</name>
<feature type="transmembrane region" description="Helical" evidence="6">
    <location>
        <begin position="176"/>
        <end position="197"/>
    </location>
</feature>
<dbReference type="GeneID" id="70683990"/>
<dbReference type="GO" id="GO:0005886">
    <property type="term" value="C:plasma membrane"/>
    <property type="evidence" value="ECO:0007669"/>
    <property type="project" value="TreeGrafter"/>
</dbReference>
<dbReference type="PANTHER" id="PTHR30520">
    <property type="entry name" value="FORMATE TRANSPORTER-RELATED"/>
    <property type="match status" value="1"/>
</dbReference>
<dbReference type="KEGG" id="hara:AArcS_0609"/>
<dbReference type="PANTHER" id="PTHR30520:SF2">
    <property type="entry name" value="INNER MEMBRANE PROTEIN YFDC"/>
    <property type="match status" value="1"/>
</dbReference>
<keyword evidence="3 6" id="KW-1133">Transmembrane helix</keyword>
<accession>A0A897MUG4</accession>
<dbReference type="AlphaFoldDB" id="A0A897MUG4"/>
<evidence type="ECO:0000256" key="5">
    <source>
        <dbReference type="SAM" id="MobiDB-lite"/>
    </source>
</evidence>
<evidence type="ECO:0000256" key="4">
    <source>
        <dbReference type="ARBA" id="ARBA00023136"/>
    </source>
</evidence>
<feature type="transmembrane region" description="Helical" evidence="6">
    <location>
        <begin position="57"/>
        <end position="78"/>
    </location>
</feature>
<protein>
    <submittedName>
        <fullName evidence="7">Formate/nitrite family of transporter</fullName>
    </submittedName>
</protein>
<feature type="transmembrane region" description="Helical" evidence="6">
    <location>
        <begin position="209"/>
        <end position="231"/>
    </location>
</feature>
<feature type="transmembrane region" description="Helical" evidence="6">
    <location>
        <begin position="251"/>
        <end position="273"/>
    </location>
</feature>
<dbReference type="Gene3D" id="1.20.1080.10">
    <property type="entry name" value="Glycerol uptake facilitator protein"/>
    <property type="match status" value="1"/>
</dbReference>
<feature type="region of interest" description="Disordered" evidence="5">
    <location>
        <begin position="1"/>
        <end position="23"/>
    </location>
</feature>
<dbReference type="InterPro" id="IPR023271">
    <property type="entry name" value="Aquaporin-like"/>
</dbReference>
<proteinExistence type="predicted"/>
<organism evidence="7 8">
    <name type="scientific">Natranaeroarchaeum sulfidigenes</name>
    <dbReference type="NCBI Taxonomy" id="2784880"/>
    <lineage>
        <taxon>Archaea</taxon>
        <taxon>Methanobacteriati</taxon>
        <taxon>Methanobacteriota</taxon>
        <taxon>Stenosarchaea group</taxon>
        <taxon>Halobacteria</taxon>
        <taxon>Halobacteriales</taxon>
        <taxon>Natronoarchaeaceae</taxon>
        <taxon>Natranaeroarchaeum</taxon>
    </lineage>
</organism>
<evidence type="ECO:0000256" key="2">
    <source>
        <dbReference type="ARBA" id="ARBA00022692"/>
    </source>
</evidence>
<dbReference type="EMBL" id="CP064786">
    <property type="protein sequence ID" value="QSG01836.1"/>
    <property type="molecule type" value="Genomic_DNA"/>
</dbReference>